<keyword evidence="3" id="KW-1185">Reference proteome</keyword>
<dbReference type="KEGG" id="satk:SA2016_1619"/>
<feature type="region of interest" description="Disordered" evidence="1">
    <location>
        <begin position="1"/>
        <end position="32"/>
    </location>
</feature>
<gene>
    <name evidence="2" type="ORF">SA2016_1619</name>
</gene>
<dbReference type="OrthoDB" id="9930189at2"/>
<dbReference type="AlphaFoldDB" id="A0A127A0Y6"/>
<name>A0A127A0Y6_9MICC</name>
<dbReference type="EMBL" id="CP014518">
    <property type="protein sequence ID" value="AMM32295.1"/>
    <property type="molecule type" value="Genomic_DNA"/>
</dbReference>
<accession>A0A127A0Y6</accession>
<dbReference type="Proteomes" id="UP000070134">
    <property type="component" value="Chromosome"/>
</dbReference>
<dbReference type="STRING" id="37927.SA2016_1619"/>
<evidence type="ECO:0000313" key="2">
    <source>
        <dbReference type="EMBL" id="AMM32295.1"/>
    </source>
</evidence>
<organism evidence="2 3">
    <name type="scientific">Sinomonas atrocyanea</name>
    <dbReference type="NCBI Taxonomy" id="37927"/>
    <lineage>
        <taxon>Bacteria</taxon>
        <taxon>Bacillati</taxon>
        <taxon>Actinomycetota</taxon>
        <taxon>Actinomycetes</taxon>
        <taxon>Micrococcales</taxon>
        <taxon>Micrococcaceae</taxon>
        <taxon>Sinomonas</taxon>
    </lineage>
</organism>
<reference evidence="2 3" key="1">
    <citation type="submission" date="2016-02" db="EMBL/GenBank/DDBJ databases">
        <title>Complete genome of Sinomonas atrocyanea KCTC 3377.</title>
        <authorList>
            <person name="Kim K.M."/>
        </authorList>
    </citation>
    <scope>NUCLEOTIDE SEQUENCE [LARGE SCALE GENOMIC DNA]</scope>
    <source>
        <strain evidence="2 3">KCTC 3377</strain>
    </source>
</reference>
<evidence type="ECO:0000313" key="3">
    <source>
        <dbReference type="Proteomes" id="UP000070134"/>
    </source>
</evidence>
<dbReference type="RefSeq" id="WP_066497179.1">
    <property type="nucleotide sequence ID" value="NZ_BJMO01000111.1"/>
</dbReference>
<protein>
    <submittedName>
        <fullName evidence="2">Uncharacterized protein</fullName>
    </submittedName>
</protein>
<proteinExistence type="predicted"/>
<feature type="compositionally biased region" description="Polar residues" evidence="1">
    <location>
        <begin position="1"/>
        <end position="12"/>
    </location>
</feature>
<evidence type="ECO:0000256" key="1">
    <source>
        <dbReference type="SAM" id="MobiDB-lite"/>
    </source>
</evidence>
<sequence length="174" mass="18646">MTFPQLPNQSQARMERPREPTPQELWAGPGGAPRKRSPWLWIGLGVGGAAALLAVAAAVVLALVVFSPGAGVKRASEQMSADLASGNLSRAYGEFTPALKQHLSETELTSRLTELQIDPTCAADIQRADSLARAGQRPRGTAEGVLVCGSRAFDLSYRWEGDPLMLDGIRIQPR</sequence>